<keyword evidence="3" id="KW-1185">Reference proteome</keyword>
<sequence>MTVILITMIAVLVVAGVVAGLVLVGMEGRGGDRAPKLTQQMTRAAKHLNGEAKPPKKFVRMVESSLTR</sequence>
<feature type="transmembrane region" description="Helical" evidence="1">
    <location>
        <begin position="6"/>
        <end position="26"/>
    </location>
</feature>
<keyword evidence="1" id="KW-1133">Transmembrane helix</keyword>
<keyword evidence="1" id="KW-0472">Membrane</keyword>
<evidence type="ECO:0000313" key="2">
    <source>
        <dbReference type="EMBL" id="GAA3625825.1"/>
    </source>
</evidence>
<gene>
    <name evidence="2" type="ORF">GCM10022236_30140</name>
</gene>
<protein>
    <submittedName>
        <fullName evidence="2">Uncharacterized protein</fullName>
    </submittedName>
</protein>
<proteinExistence type="predicted"/>
<reference evidence="3" key="1">
    <citation type="journal article" date="2019" name="Int. J. Syst. Evol. Microbiol.">
        <title>The Global Catalogue of Microorganisms (GCM) 10K type strain sequencing project: providing services to taxonomists for standard genome sequencing and annotation.</title>
        <authorList>
            <consortium name="The Broad Institute Genomics Platform"/>
            <consortium name="The Broad Institute Genome Sequencing Center for Infectious Disease"/>
            <person name="Wu L."/>
            <person name="Ma J."/>
        </authorList>
    </citation>
    <scope>NUCLEOTIDE SEQUENCE [LARGE SCALE GENOMIC DNA]</scope>
    <source>
        <strain evidence="3">JCM 16929</strain>
    </source>
</reference>
<keyword evidence="1" id="KW-0812">Transmembrane</keyword>
<dbReference type="Proteomes" id="UP001501490">
    <property type="component" value="Unassembled WGS sequence"/>
</dbReference>
<dbReference type="RefSeq" id="WP_344805966.1">
    <property type="nucleotide sequence ID" value="NZ_BAABAB010000022.1"/>
</dbReference>
<evidence type="ECO:0000313" key="3">
    <source>
        <dbReference type="Proteomes" id="UP001501490"/>
    </source>
</evidence>
<accession>A0ABP7A6H4</accession>
<name>A0ABP7A6H4_9ACTN</name>
<evidence type="ECO:0000256" key="1">
    <source>
        <dbReference type="SAM" id="Phobius"/>
    </source>
</evidence>
<dbReference type="EMBL" id="BAABAB010000022">
    <property type="protein sequence ID" value="GAA3625825.1"/>
    <property type="molecule type" value="Genomic_DNA"/>
</dbReference>
<organism evidence="2 3">
    <name type="scientific">Microlunatus ginsengisoli</name>
    <dbReference type="NCBI Taxonomy" id="363863"/>
    <lineage>
        <taxon>Bacteria</taxon>
        <taxon>Bacillati</taxon>
        <taxon>Actinomycetota</taxon>
        <taxon>Actinomycetes</taxon>
        <taxon>Propionibacteriales</taxon>
        <taxon>Propionibacteriaceae</taxon>
        <taxon>Microlunatus</taxon>
    </lineage>
</organism>
<comment type="caution">
    <text evidence="2">The sequence shown here is derived from an EMBL/GenBank/DDBJ whole genome shotgun (WGS) entry which is preliminary data.</text>
</comment>